<name>A0ABD5QKL6_9EURY</name>
<dbReference type="Pfam" id="PF13649">
    <property type="entry name" value="Methyltransf_25"/>
    <property type="match status" value="1"/>
</dbReference>
<dbReference type="InterPro" id="IPR029063">
    <property type="entry name" value="SAM-dependent_MTases_sf"/>
</dbReference>
<dbReference type="Proteomes" id="UP001595925">
    <property type="component" value="Unassembled WGS sequence"/>
</dbReference>
<dbReference type="InterPro" id="IPR041698">
    <property type="entry name" value="Methyltransf_25"/>
</dbReference>
<comment type="caution">
    <text evidence="4">The sequence shown here is derived from an EMBL/GenBank/DDBJ whole genome shotgun (WGS) entry which is preliminary data.</text>
</comment>
<evidence type="ECO:0000259" key="3">
    <source>
        <dbReference type="Pfam" id="PF13649"/>
    </source>
</evidence>
<feature type="domain" description="Methyltransferase" evidence="3">
    <location>
        <begin position="44"/>
        <end position="138"/>
    </location>
</feature>
<sequence>MNEGRDDVRATYDRIATHFAATREHPWPEVETFVADADPAGAGLDLGCGNCRHAELLAERADRVLAVDLSRGLLETGRDRAGERGFGIDPIQADASALPIASRAVNLATYVATLHHLPSRAARIGSLDELARALAPGGRALVSVWATTHDKFANERGDEAGEEGFDTTVDWTLPDGTVVGRFYHIYAPAEFEADLAESSLAVEEVWTAKGNCYAVVTPEQKRP</sequence>
<dbReference type="GO" id="GO:0032259">
    <property type="term" value="P:methylation"/>
    <property type="evidence" value="ECO:0007669"/>
    <property type="project" value="UniProtKB-KW"/>
</dbReference>
<dbReference type="CDD" id="cd02440">
    <property type="entry name" value="AdoMet_MTases"/>
    <property type="match status" value="1"/>
</dbReference>
<organism evidence="4 5">
    <name type="scientific">Saliphagus infecundisoli</name>
    <dbReference type="NCBI Taxonomy" id="1849069"/>
    <lineage>
        <taxon>Archaea</taxon>
        <taxon>Methanobacteriati</taxon>
        <taxon>Methanobacteriota</taxon>
        <taxon>Stenosarchaea group</taxon>
        <taxon>Halobacteria</taxon>
        <taxon>Halobacteriales</taxon>
        <taxon>Natrialbaceae</taxon>
        <taxon>Saliphagus</taxon>
    </lineage>
</organism>
<dbReference type="InterPro" id="IPR051422">
    <property type="entry name" value="AlkB_tRNA_MeTrf/Diox"/>
</dbReference>
<keyword evidence="2 4" id="KW-0808">Transferase</keyword>
<gene>
    <name evidence="4" type="ORF">ACFPFO_20865</name>
</gene>
<keyword evidence="5" id="KW-1185">Reference proteome</keyword>
<keyword evidence="1 4" id="KW-0489">Methyltransferase</keyword>
<evidence type="ECO:0000313" key="4">
    <source>
        <dbReference type="EMBL" id="MFC4990150.1"/>
    </source>
</evidence>
<dbReference type="RefSeq" id="WP_224828771.1">
    <property type="nucleotide sequence ID" value="NZ_JAIVEF010000010.1"/>
</dbReference>
<dbReference type="PANTHER" id="PTHR13069">
    <property type="entry name" value="ALKYLATED DNA REPAIR PROTEIN ALKB HOMOLOG 8"/>
    <property type="match status" value="1"/>
</dbReference>
<dbReference type="GO" id="GO:0008168">
    <property type="term" value="F:methyltransferase activity"/>
    <property type="evidence" value="ECO:0007669"/>
    <property type="project" value="UniProtKB-KW"/>
</dbReference>
<evidence type="ECO:0000256" key="1">
    <source>
        <dbReference type="ARBA" id="ARBA00022603"/>
    </source>
</evidence>
<proteinExistence type="predicted"/>
<dbReference type="PANTHER" id="PTHR13069:SF21">
    <property type="entry name" value="ALKYLATED DNA REPAIR PROTEIN ALKB HOMOLOG 8"/>
    <property type="match status" value="1"/>
</dbReference>
<evidence type="ECO:0000256" key="2">
    <source>
        <dbReference type="ARBA" id="ARBA00022679"/>
    </source>
</evidence>
<dbReference type="EMBL" id="JBHSJG010000063">
    <property type="protein sequence ID" value="MFC4990150.1"/>
    <property type="molecule type" value="Genomic_DNA"/>
</dbReference>
<protein>
    <submittedName>
        <fullName evidence="4">Class I SAM-dependent methyltransferase</fullName>
        <ecNumber evidence="4">2.1.1.-</ecNumber>
    </submittedName>
</protein>
<reference evidence="4 5" key="1">
    <citation type="journal article" date="2019" name="Int. J. Syst. Evol. Microbiol.">
        <title>The Global Catalogue of Microorganisms (GCM) 10K type strain sequencing project: providing services to taxonomists for standard genome sequencing and annotation.</title>
        <authorList>
            <consortium name="The Broad Institute Genomics Platform"/>
            <consortium name="The Broad Institute Genome Sequencing Center for Infectious Disease"/>
            <person name="Wu L."/>
            <person name="Ma J."/>
        </authorList>
    </citation>
    <scope>NUCLEOTIDE SEQUENCE [LARGE SCALE GENOMIC DNA]</scope>
    <source>
        <strain evidence="4 5">CGMCC 1.15824</strain>
    </source>
</reference>
<dbReference type="Gene3D" id="3.40.50.150">
    <property type="entry name" value="Vaccinia Virus protein VP39"/>
    <property type="match status" value="1"/>
</dbReference>
<accession>A0ABD5QKL6</accession>
<evidence type="ECO:0000313" key="5">
    <source>
        <dbReference type="Proteomes" id="UP001595925"/>
    </source>
</evidence>
<dbReference type="AlphaFoldDB" id="A0ABD5QKL6"/>
<dbReference type="EC" id="2.1.1.-" evidence="4"/>
<dbReference type="SUPFAM" id="SSF53335">
    <property type="entry name" value="S-adenosyl-L-methionine-dependent methyltransferases"/>
    <property type="match status" value="1"/>
</dbReference>